<evidence type="ECO:0000313" key="2">
    <source>
        <dbReference type="Proteomes" id="UP000030185"/>
    </source>
</evidence>
<protein>
    <submittedName>
        <fullName evidence="1">Uncharacterized protein</fullName>
    </submittedName>
</protein>
<keyword evidence="2" id="KW-1185">Reference proteome</keyword>
<comment type="caution">
    <text evidence="1">The sequence shown here is derived from an EMBL/GenBank/DDBJ whole genome shotgun (WGS) entry which is preliminary data.</text>
</comment>
<evidence type="ECO:0000313" key="1">
    <source>
        <dbReference type="EMBL" id="GAL85809.1"/>
    </source>
</evidence>
<dbReference type="Proteomes" id="UP000030185">
    <property type="component" value="Unassembled WGS sequence"/>
</dbReference>
<reference evidence="1 2" key="1">
    <citation type="submission" date="2014-09" db="EMBL/GenBank/DDBJ databases">
        <title>Sporocytophaga myxococcoides PG-01 genome sequencing.</title>
        <authorList>
            <person name="Liu L."/>
            <person name="Gao P.J."/>
            <person name="Chen G.J."/>
            <person name="Wang L.S."/>
        </authorList>
    </citation>
    <scope>NUCLEOTIDE SEQUENCE [LARGE SCALE GENOMIC DNA]</scope>
    <source>
        <strain evidence="1 2">PG-01</strain>
    </source>
</reference>
<name>A0A098LH89_9BACT</name>
<accession>A0A098LH89</accession>
<gene>
    <name evidence="1" type="ORF">MYP_3038</name>
</gene>
<proteinExistence type="predicted"/>
<sequence length="94" mass="10737">MDSTETYSRNDSGVMDSTKKVFISWNNTGQGLGYIAYKRVNGKWKETSKLEFDNSNPGKQIQINSIWNTSRNEFEFTIKSEIDVDSVSPKIYLG</sequence>
<dbReference type="AlphaFoldDB" id="A0A098LH89"/>
<dbReference type="EMBL" id="BBLT01000006">
    <property type="protein sequence ID" value="GAL85809.1"/>
    <property type="molecule type" value="Genomic_DNA"/>
</dbReference>
<organism evidence="1 2">
    <name type="scientific">Sporocytophaga myxococcoides</name>
    <dbReference type="NCBI Taxonomy" id="153721"/>
    <lineage>
        <taxon>Bacteria</taxon>
        <taxon>Pseudomonadati</taxon>
        <taxon>Bacteroidota</taxon>
        <taxon>Cytophagia</taxon>
        <taxon>Cytophagales</taxon>
        <taxon>Cytophagaceae</taxon>
        <taxon>Sporocytophaga</taxon>
    </lineage>
</organism>